<evidence type="ECO:0000313" key="3">
    <source>
        <dbReference type="EMBL" id="CAE8689573.1"/>
    </source>
</evidence>
<gene>
    <name evidence="3" type="ORF">PGLA2088_LOCUS26509</name>
</gene>
<feature type="coiled-coil region" evidence="1">
    <location>
        <begin position="123"/>
        <end position="150"/>
    </location>
</feature>
<feature type="region of interest" description="Disordered" evidence="2">
    <location>
        <begin position="37"/>
        <end position="92"/>
    </location>
</feature>
<keyword evidence="1" id="KW-0175">Coiled coil</keyword>
<evidence type="ECO:0000256" key="2">
    <source>
        <dbReference type="SAM" id="MobiDB-lite"/>
    </source>
</evidence>
<name>A0A813JV20_POLGL</name>
<feature type="compositionally biased region" description="Low complexity" evidence="2">
    <location>
        <begin position="167"/>
        <end position="191"/>
    </location>
</feature>
<protein>
    <submittedName>
        <fullName evidence="3">Uncharacterized protein</fullName>
    </submittedName>
</protein>
<evidence type="ECO:0000313" key="4">
    <source>
        <dbReference type="Proteomes" id="UP000626109"/>
    </source>
</evidence>
<evidence type="ECO:0000256" key="1">
    <source>
        <dbReference type="SAM" id="Coils"/>
    </source>
</evidence>
<sequence>MVLGVEANAPWDRGAKPWPPELSAFVAYLAALEASRAGGGNNADEGEAQVPATEASPADARKGEDASDPSSPSWEPQAYSPRGTPELRNEAELSPSRLFDFVRSSAEAMTTSAQASAAASFRLADLEEEVAGLRSQLEDGLKDIAELREAAKDAAAPRLPCSPAQMSPRVSSEPSASSPTSPSGDASPDGGPKLRDM</sequence>
<accession>A0A813JV20</accession>
<dbReference type="Proteomes" id="UP000626109">
    <property type="component" value="Unassembled WGS sequence"/>
</dbReference>
<reference evidence="3" key="1">
    <citation type="submission" date="2021-02" db="EMBL/GenBank/DDBJ databases">
        <authorList>
            <person name="Dougan E. K."/>
            <person name="Rhodes N."/>
            <person name="Thang M."/>
            <person name="Chan C."/>
        </authorList>
    </citation>
    <scope>NUCLEOTIDE SEQUENCE</scope>
</reference>
<comment type="caution">
    <text evidence="3">The sequence shown here is derived from an EMBL/GenBank/DDBJ whole genome shotgun (WGS) entry which is preliminary data.</text>
</comment>
<feature type="non-terminal residue" evidence="3">
    <location>
        <position position="197"/>
    </location>
</feature>
<organism evidence="3 4">
    <name type="scientific">Polarella glacialis</name>
    <name type="common">Dinoflagellate</name>
    <dbReference type="NCBI Taxonomy" id="89957"/>
    <lineage>
        <taxon>Eukaryota</taxon>
        <taxon>Sar</taxon>
        <taxon>Alveolata</taxon>
        <taxon>Dinophyceae</taxon>
        <taxon>Suessiales</taxon>
        <taxon>Suessiaceae</taxon>
        <taxon>Polarella</taxon>
    </lineage>
</organism>
<dbReference type="AlphaFoldDB" id="A0A813JV20"/>
<feature type="region of interest" description="Disordered" evidence="2">
    <location>
        <begin position="152"/>
        <end position="197"/>
    </location>
</feature>
<dbReference type="EMBL" id="CAJNNW010027093">
    <property type="protein sequence ID" value="CAE8689573.1"/>
    <property type="molecule type" value="Genomic_DNA"/>
</dbReference>
<proteinExistence type="predicted"/>